<reference evidence="8" key="1">
    <citation type="submission" date="2018-08" db="EMBL/GenBank/DDBJ databases">
        <authorList>
            <person name="Kim S.-J."/>
            <person name="Jung G.-Y."/>
        </authorList>
    </citation>
    <scope>NUCLEOTIDE SEQUENCE [LARGE SCALE GENOMIC DNA]</scope>
    <source>
        <strain evidence="8">GY_G</strain>
    </source>
</reference>
<dbReference type="InterPro" id="IPR007343">
    <property type="entry name" value="Uncharacterised_pept_Zn_put"/>
</dbReference>
<keyword evidence="7" id="KW-0378">Hydrolase</keyword>
<comment type="caution">
    <text evidence="7">The sequence shown here is derived from an EMBL/GenBank/DDBJ whole genome shotgun (WGS) entry which is preliminary data.</text>
</comment>
<feature type="region of interest" description="Disordered" evidence="5">
    <location>
        <begin position="1"/>
        <end position="22"/>
    </location>
</feature>
<gene>
    <name evidence="7" type="ORF">DXH95_06470</name>
</gene>
<name>A0A371BHG5_9SPHN</name>
<dbReference type="RefSeq" id="WP_115548571.1">
    <property type="nucleotide sequence ID" value="NZ_QRGP01000001.1"/>
</dbReference>
<dbReference type="OrthoDB" id="9774900at2"/>
<feature type="transmembrane region" description="Helical" evidence="6">
    <location>
        <begin position="50"/>
        <end position="70"/>
    </location>
</feature>
<dbReference type="AlphaFoldDB" id="A0A371BHG5"/>
<evidence type="ECO:0000256" key="6">
    <source>
        <dbReference type="SAM" id="Phobius"/>
    </source>
</evidence>
<organism evidence="7 8">
    <name type="scientific">Sphingorhabdus pulchriflava</name>
    <dbReference type="NCBI Taxonomy" id="2292257"/>
    <lineage>
        <taxon>Bacteria</taxon>
        <taxon>Pseudomonadati</taxon>
        <taxon>Pseudomonadota</taxon>
        <taxon>Alphaproteobacteria</taxon>
        <taxon>Sphingomonadales</taxon>
        <taxon>Sphingomonadaceae</taxon>
        <taxon>Sphingorhabdus</taxon>
    </lineage>
</organism>
<accession>A0A371BHG5</accession>
<keyword evidence="7" id="KW-0482">Metalloprotease</keyword>
<dbReference type="GO" id="GO:0006508">
    <property type="term" value="P:proteolysis"/>
    <property type="evidence" value="ECO:0007669"/>
    <property type="project" value="UniProtKB-KW"/>
</dbReference>
<evidence type="ECO:0000313" key="8">
    <source>
        <dbReference type="Proteomes" id="UP000263833"/>
    </source>
</evidence>
<keyword evidence="3 6" id="KW-1133">Transmembrane helix</keyword>
<keyword evidence="8" id="KW-1185">Reference proteome</keyword>
<protein>
    <submittedName>
        <fullName evidence="7">Zinc metalloprotease</fullName>
    </submittedName>
</protein>
<dbReference type="PANTHER" id="PTHR30168">
    <property type="entry name" value="PUTATIVE MEMBRANE PROTEIN YPFJ"/>
    <property type="match status" value="1"/>
</dbReference>
<keyword evidence="4 6" id="KW-0472">Membrane</keyword>
<evidence type="ECO:0000313" key="7">
    <source>
        <dbReference type="EMBL" id="RDV07026.1"/>
    </source>
</evidence>
<evidence type="ECO:0000256" key="2">
    <source>
        <dbReference type="ARBA" id="ARBA00022692"/>
    </source>
</evidence>
<feature type="transmembrane region" description="Helical" evidence="6">
    <location>
        <begin position="20"/>
        <end position="43"/>
    </location>
</feature>
<comment type="subcellular location">
    <subcellularLocation>
        <location evidence="1">Membrane</location>
        <topology evidence="1">Single-pass membrane protein</topology>
    </subcellularLocation>
</comment>
<dbReference type="EMBL" id="QRGP01000001">
    <property type="protein sequence ID" value="RDV07026.1"/>
    <property type="molecule type" value="Genomic_DNA"/>
</dbReference>
<proteinExistence type="predicted"/>
<dbReference type="Pfam" id="PF04228">
    <property type="entry name" value="Zn_peptidase"/>
    <property type="match status" value="1"/>
</dbReference>
<evidence type="ECO:0000256" key="1">
    <source>
        <dbReference type="ARBA" id="ARBA00004167"/>
    </source>
</evidence>
<keyword evidence="7" id="KW-0645">Protease</keyword>
<dbReference type="Proteomes" id="UP000263833">
    <property type="component" value="Unassembled WGS sequence"/>
</dbReference>
<evidence type="ECO:0000256" key="3">
    <source>
        <dbReference type="ARBA" id="ARBA00022989"/>
    </source>
</evidence>
<dbReference type="PANTHER" id="PTHR30168:SF0">
    <property type="entry name" value="INNER MEMBRANE PROTEIN"/>
    <property type="match status" value="1"/>
</dbReference>
<dbReference type="GO" id="GO:0008237">
    <property type="term" value="F:metallopeptidase activity"/>
    <property type="evidence" value="ECO:0007669"/>
    <property type="project" value="UniProtKB-KW"/>
</dbReference>
<dbReference type="GO" id="GO:0016020">
    <property type="term" value="C:membrane"/>
    <property type="evidence" value="ECO:0007669"/>
    <property type="project" value="UniProtKB-SubCell"/>
</dbReference>
<evidence type="ECO:0000256" key="5">
    <source>
        <dbReference type="SAM" id="MobiDB-lite"/>
    </source>
</evidence>
<keyword evidence="2 6" id="KW-0812">Transmembrane</keyword>
<evidence type="ECO:0000256" key="4">
    <source>
        <dbReference type="ARBA" id="ARBA00023136"/>
    </source>
</evidence>
<sequence length="299" mass="31676">MRLDDLDPSSNTRDHGTGGGGFSMGGGGGGMGSLIFGLLPLLFGRKMGCGTLLILAVVGYFLFSSGMLNLGGTGMAPTETAQQGAGGNQACDTQEELFACRVLKSTEDTWGALFAQAGQRYQPTTLNFYQQGTQSGCGSAQSAMGPFYCPADQGVYLDTTFFQQMQQMSGGGDFAYAYVIAHEVGHHIQNLTGVADQVRRAQARASQAEGNALQVRMELQADCYAGVWAAKNAARIEPGDIEEGMRAAHAIGDDKLMRDAGRAPVESMFTHGTSEQRMAALKQGLQSGDPNSCDYFRSN</sequence>